<proteinExistence type="inferred from homology"/>
<protein>
    <submittedName>
        <fullName evidence="5">Peptidyl-tRNA hydrolase ArfB</fullName>
    </submittedName>
    <submittedName>
        <fullName evidence="4">Peptidyl-tRNA hydrolase YaeJ</fullName>
        <ecNumber evidence="4 5">3.1.1.29</ecNumber>
    </submittedName>
</protein>
<feature type="domain" description="Prokaryotic-type class I peptide chain release factors" evidence="3">
    <location>
        <begin position="8"/>
        <end position="126"/>
    </location>
</feature>
<name>A0A1N6MBD1_9VIBR</name>
<dbReference type="AlphaFoldDB" id="A0A1N6MBD1"/>
<dbReference type="Gene3D" id="3.30.160.20">
    <property type="match status" value="1"/>
</dbReference>
<dbReference type="EMBL" id="FSSB01000038">
    <property type="protein sequence ID" value="SIO96666.1"/>
    <property type="molecule type" value="Genomic_DNA"/>
</dbReference>
<dbReference type="Pfam" id="PF00472">
    <property type="entry name" value="RF-1"/>
    <property type="match status" value="1"/>
</dbReference>
<dbReference type="Proteomes" id="UP000515264">
    <property type="component" value="Chromosome 1"/>
</dbReference>
<dbReference type="RefSeq" id="WP_074375078.1">
    <property type="nucleotide sequence ID" value="NZ_AP024907.1"/>
</dbReference>
<dbReference type="Proteomes" id="UP000184774">
    <property type="component" value="Unassembled WGS sequence"/>
</dbReference>
<accession>A0A1N6MBD1</accession>
<dbReference type="InterPro" id="IPR045853">
    <property type="entry name" value="Pep_chain_release_fac_I_sf"/>
</dbReference>
<reference evidence="4 7" key="3">
    <citation type="journal article" date="2020" name="J. Nat. Prod.">
        <title>Genomics-Metabolomics Profiling Disclosed Marine Vibrio spartinae 3.6 as a Producer of a New Branched Side Chain Prodigiosin.</title>
        <authorList>
            <person name="Vitale G.A."/>
            <person name="Sciarretta M."/>
            <person name="Palma Esposito F."/>
            <person name="January G.G."/>
            <person name="Giaccio M."/>
            <person name="Bunk B."/>
            <person name="Sproer C."/>
            <person name="Bajerski F."/>
            <person name="Power D."/>
            <person name="Festa C."/>
            <person name="Monti M.C."/>
            <person name="D'Auria M.V."/>
            <person name="de Pascale D."/>
        </authorList>
    </citation>
    <scope>NUCLEOTIDE SEQUENCE [LARGE SCALE GENOMIC DNA]</scope>
    <source>
        <strain evidence="4 7">3.6</strain>
    </source>
</reference>
<evidence type="ECO:0000313" key="6">
    <source>
        <dbReference type="Proteomes" id="UP000184774"/>
    </source>
</evidence>
<reference evidence="5 6" key="1">
    <citation type="submission" date="2016-12" db="EMBL/GenBank/DDBJ databases">
        <authorList>
            <person name="Song W.-J."/>
            <person name="Kurnit D.M."/>
        </authorList>
    </citation>
    <scope>NUCLEOTIDE SEQUENCE [LARGE SCALE GENOMIC DNA]</scope>
    <source>
        <strain evidence="5 6">CECT 9026</strain>
    </source>
</reference>
<keyword evidence="5" id="KW-0378">Hydrolase</keyword>
<evidence type="ECO:0000256" key="2">
    <source>
        <dbReference type="SAM" id="MobiDB-lite"/>
    </source>
</evidence>
<dbReference type="EC" id="3.1.1.29" evidence="4 5"/>
<dbReference type="NCBIfam" id="NF006718">
    <property type="entry name" value="PRK09256.1"/>
    <property type="match status" value="1"/>
</dbReference>
<sequence>MLTISNTVILAEWEIEMTAIRAMGNGGQNVQKVSSAIHLRFDIQRSSLPSVYKERLLALSDSRITKDGVVVIKSQTYRTQEQNRLDALERLKGLIQSVMVVQKRRRATKPTWSSKLKRVNTKKKMGQKKALRGRVNED</sequence>
<dbReference type="EMBL" id="CP046268">
    <property type="protein sequence ID" value="QMV13853.1"/>
    <property type="molecule type" value="Genomic_DNA"/>
</dbReference>
<comment type="similarity">
    <text evidence="1">Belongs to the prokaryotic/mitochondrial release factor family.</text>
</comment>
<evidence type="ECO:0000313" key="5">
    <source>
        <dbReference type="EMBL" id="SIO96666.1"/>
    </source>
</evidence>
<evidence type="ECO:0000313" key="4">
    <source>
        <dbReference type="EMBL" id="QMV13853.1"/>
    </source>
</evidence>
<dbReference type="PANTHER" id="PTHR47814">
    <property type="entry name" value="PEPTIDYL-TRNA HYDROLASE ARFB"/>
    <property type="match status" value="1"/>
</dbReference>
<keyword evidence="7" id="KW-1185">Reference proteome</keyword>
<dbReference type="SUPFAM" id="SSF75620">
    <property type="entry name" value="Release factor"/>
    <property type="match status" value="1"/>
</dbReference>
<feature type="region of interest" description="Disordered" evidence="2">
    <location>
        <begin position="119"/>
        <end position="138"/>
    </location>
</feature>
<dbReference type="InterPro" id="IPR000352">
    <property type="entry name" value="Pep_chain_release_fac_I"/>
</dbReference>
<feature type="compositionally biased region" description="Basic residues" evidence="2">
    <location>
        <begin position="119"/>
        <end position="132"/>
    </location>
</feature>
<dbReference type="OrthoDB" id="9815709at2"/>
<dbReference type="GO" id="GO:0072344">
    <property type="term" value="P:rescue of stalled ribosome"/>
    <property type="evidence" value="ECO:0007669"/>
    <property type="project" value="TreeGrafter"/>
</dbReference>
<evidence type="ECO:0000259" key="3">
    <source>
        <dbReference type="Pfam" id="PF00472"/>
    </source>
</evidence>
<evidence type="ECO:0000256" key="1">
    <source>
        <dbReference type="ARBA" id="ARBA00010835"/>
    </source>
</evidence>
<organism evidence="5 6">
    <name type="scientific">Vibrio spartinae</name>
    <dbReference type="NCBI Taxonomy" id="1918945"/>
    <lineage>
        <taxon>Bacteria</taxon>
        <taxon>Pseudomonadati</taxon>
        <taxon>Pseudomonadota</taxon>
        <taxon>Gammaproteobacteria</taxon>
        <taxon>Vibrionales</taxon>
        <taxon>Vibrionaceae</taxon>
        <taxon>Vibrio</taxon>
    </lineage>
</organism>
<dbReference type="PANTHER" id="PTHR47814:SF1">
    <property type="entry name" value="PEPTIDYL-TRNA HYDROLASE ARFB"/>
    <property type="match status" value="1"/>
</dbReference>
<evidence type="ECO:0000313" key="7">
    <source>
        <dbReference type="Proteomes" id="UP000515264"/>
    </source>
</evidence>
<gene>
    <name evidence="5" type="primary">arfB</name>
    <name evidence="4" type="synonym">yaeJ</name>
    <name evidence="5" type="ORF">VSP9026_04470</name>
    <name evidence="4" type="ORF">Vspart_01098</name>
</gene>
<dbReference type="GO" id="GO:0004045">
    <property type="term" value="F:peptidyl-tRNA hydrolase activity"/>
    <property type="evidence" value="ECO:0007669"/>
    <property type="project" value="UniProtKB-EC"/>
</dbReference>
<dbReference type="GO" id="GO:0043022">
    <property type="term" value="F:ribosome binding"/>
    <property type="evidence" value="ECO:0007669"/>
    <property type="project" value="TreeGrafter"/>
</dbReference>
<dbReference type="GO" id="GO:0003747">
    <property type="term" value="F:translation release factor activity"/>
    <property type="evidence" value="ECO:0007669"/>
    <property type="project" value="InterPro"/>
</dbReference>
<reference evidence="4" key="2">
    <citation type="submission" date="2019-11" db="EMBL/GenBank/DDBJ databases">
        <authorList>
            <person name="January G."/>
            <person name="Bunk B."/>
        </authorList>
    </citation>
    <scope>NUCLEOTIDE SEQUENCE</scope>
    <source>
        <strain evidence="4">3.6</strain>
    </source>
</reference>